<dbReference type="AlphaFoldDB" id="A0A423W748"/>
<gene>
    <name evidence="1" type="ORF">VPNG_08216</name>
</gene>
<evidence type="ECO:0000313" key="2">
    <source>
        <dbReference type="Proteomes" id="UP000285146"/>
    </source>
</evidence>
<proteinExistence type="predicted"/>
<dbReference type="Proteomes" id="UP000285146">
    <property type="component" value="Unassembled WGS sequence"/>
</dbReference>
<dbReference type="EMBL" id="LKEB01000059">
    <property type="protein sequence ID" value="ROV99163.1"/>
    <property type="molecule type" value="Genomic_DNA"/>
</dbReference>
<reference evidence="1 2" key="1">
    <citation type="submission" date="2015-09" db="EMBL/GenBank/DDBJ databases">
        <title>Host preference determinants of Valsa canker pathogens revealed by comparative genomics.</title>
        <authorList>
            <person name="Yin Z."/>
            <person name="Huang L."/>
        </authorList>
    </citation>
    <scope>NUCLEOTIDE SEQUENCE [LARGE SCALE GENOMIC DNA]</scope>
    <source>
        <strain evidence="1 2">SXYLt</strain>
    </source>
</reference>
<keyword evidence="2" id="KW-1185">Reference proteome</keyword>
<accession>A0A423W748</accession>
<evidence type="ECO:0000313" key="1">
    <source>
        <dbReference type="EMBL" id="ROV99163.1"/>
    </source>
</evidence>
<comment type="caution">
    <text evidence="1">The sequence shown here is derived from an EMBL/GenBank/DDBJ whole genome shotgun (WGS) entry which is preliminary data.</text>
</comment>
<organism evidence="1 2">
    <name type="scientific">Cytospora leucostoma</name>
    <dbReference type="NCBI Taxonomy" id="1230097"/>
    <lineage>
        <taxon>Eukaryota</taxon>
        <taxon>Fungi</taxon>
        <taxon>Dikarya</taxon>
        <taxon>Ascomycota</taxon>
        <taxon>Pezizomycotina</taxon>
        <taxon>Sordariomycetes</taxon>
        <taxon>Sordariomycetidae</taxon>
        <taxon>Diaporthales</taxon>
        <taxon>Cytosporaceae</taxon>
        <taxon>Cytospora</taxon>
    </lineage>
</organism>
<protein>
    <submittedName>
        <fullName evidence="1">Uncharacterized protein</fullName>
    </submittedName>
</protein>
<sequence>MTDEDKKATIVTSTIKCRITATRDTPGLSTTITRVIRWRVGQNVVLNPTQHDLFNITFLRKYIVSTERYAAKEGKNW</sequence>
<name>A0A423W748_9PEZI</name>
<dbReference type="InParanoid" id="A0A423W748"/>